<dbReference type="Pfam" id="PF00109">
    <property type="entry name" value="ketoacyl-synt"/>
    <property type="match status" value="1"/>
</dbReference>
<feature type="domain" description="Carrier" evidence="6">
    <location>
        <begin position="2070"/>
        <end position="2145"/>
    </location>
</feature>
<dbReference type="FunFam" id="3.40.47.10:FF:000019">
    <property type="entry name" value="Polyketide synthase type I"/>
    <property type="match status" value="1"/>
</dbReference>
<evidence type="ECO:0000256" key="5">
    <source>
        <dbReference type="PROSITE-ProRule" id="PRU01363"/>
    </source>
</evidence>
<dbReference type="Pfam" id="PF08240">
    <property type="entry name" value="ADH_N"/>
    <property type="match status" value="1"/>
</dbReference>
<dbReference type="InterPro" id="IPR013968">
    <property type="entry name" value="PKS_KR"/>
</dbReference>
<dbReference type="InterPro" id="IPR014043">
    <property type="entry name" value="Acyl_transferase_dom"/>
</dbReference>
<dbReference type="InterPro" id="IPR016039">
    <property type="entry name" value="Thiolase-like"/>
</dbReference>
<sequence length="2196" mass="240535">MKLPPNAREPIAIIGIGCRFPQSQTPEEFWQLLANGVDAVGEIPASRWDVEAYYDPDPTKPHKMSTRWGGFIDKIEEFDPQFFGIAPREIASMDPQQRLILEVAWEAIEDSGLQVENLAGKPVGVFVGISSQEYSHNILGSDDPYCLSGNTGCVAANRVSYVFDFKGPSLAIDTACSSSLVATYLACESLWKGESSLALAGGVQAILSPGLMISFCKAGLLSPDGRCKSFDAAANGYVRGEGAGMVLLKPLFQAQKDGDSIYAVIRGGAINQDGRSNGMAAPNPEAQEAVLRSAYQSAGIFPSQVYYVEAHGTGTKIGDPIELNALGKVVGENRASGNYCAIGSAKTNVGHSETAAGITGVIKVALALKHRQIPPSLHFHQPNPYVDFEKLQLRVQDNLTTLPVSPEPVIMGVSSFGFGGTNAHLVLSELSQDNPIEEDVAFKPTFFLLPLSAKDGKTLQVLAGRYAQHLQNNPTLSLGDVCFSASCRRSHFSHRLTLIAHSREQFLKQLQSVQVGEEEVGIQSNSGKLHRSNQIAFLFTGQGSQYVGMGKELYESQPTFRKALDTCDQILRPLLERSLLEVLYPSSSDLAVETILLDQTLYTQPAIFAVEYALAQLWLSWGIQPTAVMGHSVGEYVAACIAGVFSLEEGLKLIVTRARLMQSLPAGGGMLAILANESVVGEAIAEYEEDVYIAAFNGPENVVVSGALTALEQIIQKCLKQEIPYRILAVSHAFHSLLMKPILAEFKALAATITYSQPKIKIISNLTGQFISTELTDPNYWCDHICQPVNFHRSMQTLYQQGYQVFLEIGTQPTLLGMGRYCLSDHNLRWIPSLRPQQSDWQQLLQSLATLYLDGFAIDWSRFYQDYPQFKAVSLPFYPFQRQRYWFDDGKLNSLMVLTSTKRDAAAPLGVLGKQIALAGSKEIYFESQLSQTSPAYLKDHQLYEKVVIPATVYIEMLLEAGRRSLKTEGLNLESFNIEQPLSLPNEGFVTLQVALRQDENSCYSGEVFSLSIAPNTKDLEQAVWIKHAVGHLSPLSQSLPLTTLKQEELADYQSLVPDYEFLQSYGLNYGPTFRGIQKVWWKQNQAIAEIRLPQQVETAGYQAHPALLDSCFQSIIAALLAVEQGEDNQKAQNGFYLPVGFESFQLGQALGNALWCQVEIQEKNSQLLRVQVNLFNQAGQLIGQIENLILRWLNIGILRSLLNQNDSSENWLYQVNWQAKSAQTAPAGSPQNWLIFADSQGIGLDLAKTLRAQGDRCLMVEIGNEFSQANAEDYRLNPTQPDDFSQLWQSITRAGAIEINGIVHLWSLEIRDIQLTEQIKGCGSALSLLQTLAQSQVKTPPRIWFVTQGTQVIDDAKLNLHPEQATLWGLGKTSNLEYPQFRGVLLDLDPNSASNPVTSLVETLTSTDAENQIAYRQGQRYVARLQRSQPDAKPTEHQLVTPVGVPFQLKISEYGLLENLKLVACERVLPGPDEVEIAVKAVGLNFRDVLNALGLLQRLSEELGISKAQEIPFGGECSGIVVAVGAGVSQIKVGDEVVAALAIGSLASHVRAKAGLVVAKPPNLSFSEAATISTAFLTAYYGLHHCAQIKAGDRVLIHAAAGGVGQAAVQLAQRAGAEIIGSASPLKWNFLKEMGVTATVNSRSLDFAVEVRDLTQGEGVDIVLNSLKGEFVDQSFAVLKPGGRFLEIGKLEIWSEEKAHSQRPDAAYFLFDLIEVALANPDLIYGMFQDLMRDFEQGSLKPLPLTEFKIEQSVVAFRYMAQAKHLGKVVITLPEFIATENISALTEIRPDASYLITGGLGALGLQVAQWLARKGAKNLVLTGRSKPNNTAQNLIGELQQDGVDVFVTSCDLTDETEVIQLFQQIQQQFPSLKGVIHAAGVLDDGTLSSLTWERFETVMAPKVTGTWNLHQCSIDLELDFFICFSSAAALLGASGQGNYAAANSFMDAIAHYRQAQGLPALSINWGTWESGGMATTLKEASKQRLLQMGLGMIPPQEGLKILEQLLNVASPQIGVMQMDWETLFTQFPPGFEVPFLENLRESSSATSPQTTESEFLVTLKAAPSNDQRNLLIDFIRQQLAKVLGLNSSDNINPDARLFDLGLDSLMAIELNNRFEIHLGCTLNQSVIFNYPTVETLADYLAQELLGIATIVTSVQTTIVPGSNAPVSFDNEDLDDLLAELETVSDQEIQARLTRK</sequence>
<evidence type="ECO:0000259" key="8">
    <source>
        <dbReference type="PROSITE" id="PS52019"/>
    </source>
</evidence>
<keyword evidence="4" id="KW-0511">Multifunctional enzyme</keyword>
<dbReference type="InterPro" id="IPR016036">
    <property type="entry name" value="Malonyl_transacylase_ACP-bd"/>
</dbReference>
<dbReference type="SMART" id="SM00825">
    <property type="entry name" value="PKS_KS"/>
    <property type="match status" value="1"/>
</dbReference>
<reference evidence="9" key="1">
    <citation type="submission" date="2021-04" db="EMBL/GenBank/DDBJ databases">
        <title>Genome sequence of Woronichinia naegeliana from Washington state freshwater lake bloom.</title>
        <authorList>
            <person name="Dreher T.W."/>
        </authorList>
    </citation>
    <scope>NUCLEOTIDE SEQUENCE</scope>
    <source>
        <strain evidence="9">WA131</strain>
    </source>
</reference>
<dbReference type="FunFam" id="3.40.366.10:FF:000002">
    <property type="entry name" value="Probable polyketide synthase 2"/>
    <property type="match status" value="1"/>
</dbReference>
<dbReference type="Gene3D" id="3.10.129.10">
    <property type="entry name" value="Hotdog Thioesterase"/>
    <property type="match status" value="1"/>
</dbReference>
<dbReference type="InterPro" id="IPR057326">
    <property type="entry name" value="KR_dom"/>
</dbReference>
<dbReference type="PROSITE" id="PS52004">
    <property type="entry name" value="KS3_2"/>
    <property type="match status" value="1"/>
</dbReference>
<feature type="active site" description="Proton acceptor; for dehydratase activity" evidence="5">
    <location>
        <position position="941"/>
    </location>
</feature>
<dbReference type="Pfam" id="PF21089">
    <property type="entry name" value="PKS_DH_N"/>
    <property type="match status" value="1"/>
</dbReference>
<dbReference type="SUPFAM" id="SSF50129">
    <property type="entry name" value="GroES-like"/>
    <property type="match status" value="1"/>
</dbReference>
<dbReference type="SUPFAM" id="SSF51735">
    <property type="entry name" value="NAD(P)-binding Rossmann-fold domains"/>
    <property type="match status" value="3"/>
</dbReference>
<dbReference type="SUPFAM" id="SSF47336">
    <property type="entry name" value="ACP-like"/>
    <property type="match status" value="1"/>
</dbReference>
<dbReference type="GO" id="GO:0004312">
    <property type="term" value="F:fatty acid synthase activity"/>
    <property type="evidence" value="ECO:0007669"/>
    <property type="project" value="TreeGrafter"/>
</dbReference>
<dbReference type="GO" id="GO:0071770">
    <property type="term" value="P:DIM/DIP cell wall layer assembly"/>
    <property type="evidence" value="ECO:0007669"/>
    <property type="project" value="TreeGrafter"/>
</dbReference>
<dbReference type="Pfam" id="PF14765">
    <property type="entry name" value="PS-DH"/>
    <property type="match status" value="1"/>
</dbReference>
<dbReference type="InterPro" id="IPR049900">
    <property type="entry name" value="PKS_mFAS_DH"/>
</dbReference>
<dbReference type="Gene3D" id="3.40.50.720">
    <property type="entry name" value="NAD(P)-binding Rossmann-like Domain"/>
    <property type="match status" value="3"/>
</dbReference>
<dbReference type="InterPro" id="IPR014030">
    <property type="entry name" value="Ketoacyl_synth_N"/>
</dbReference>
<dbReference type="InterPro" id="IPR020841">
    <property type="entry name" value="PKS_Beta-ketoAc_synthase_dom"/>
</dbReference>
<dbReference type="SMART" id="SM00823">
    <property type="entry name" value="PKS_PP"/>
    <property type="match status" value="1"/>
</dbReference>
<dbReference type="CDD" id="cd05195">
    <property type="entry name" value="enoyl_red"/>
    <property type="match status" value="1"/>
</dbReference>
<dbReference type="Gene3D" id="3.40.366.10">
    <property type="entry name" value="Malonyl-Coenzyme A Acyl Carrier Protein, domain 2"/>
    <property type="match status" value="1"/>
</dbReference>
<dbReference type="CDD" id="cd08955">
    <property type="entry name" value="KR_2_FAS_SDR_x"/>
    <property type="match status" value="1"/>
</dbReference>
<dbReference type="InterPro" id="IPR001227">
    <property type="entry name" value="Ac_transferase_dom_sf"/>
</dbReference>
<dbReference type="PROSITE" id="PS52019">
    <property type="entry name" value="PKS_MFAS_DH"/>
    <property type="match status" value="1"/>
</dbReference>
<proteinExistence type="predicted"/>
<dbReference type="InterPro" id="IPR049552">
    <property type="entry name" value="PKS_DH_N"/>
</dbReference>
<evidence type="ECO:0000256" key="1">
    <source>
        <dbReference type="ARBA" id="ARBA00022450"/>
    </source>
</evidence>
<dbReference type="Gene3D" id="3.40.47.10">
    <property type="match status" value="1"/>
</dbReference>
<dbReference type="PANTHER" id="PTHR43775:SF37">
    <property type="entry name" value="SI:DKEY-61P9.11"/>
    <property type="match status" value="1"/>
</dbReference>
<feature type="domain" description="Ketosynthase family 3 (KS3)" evidence="7">
    <location>
        <begin position="8"/>
        <end position="429"/>
    </location>
</feature>
<dbReference type="Pfam" id="PF00698">
    <property type="entry name" value="Acyl_transf_1"/>
    <property type="match status" value="1"/>
</dbReference>
<dbReference type="InterPro" id="IPR016035">
    <property type="entry name" value="Acyl_Trfase/lysoPLipase"/>
</dbReference>
<dbReference type="InterPro" id="IPR009081">
    <property type="entry name" value="PP-bd_ACP"/>
</dbReference>
<dbReference type="SMART" id="SM01294">
    <property type="entry name" value="PKS_PP_betabranch"/>
    <property type="match status" value="1"/>
</dbReference>
<dbReference type="InterPro" id="IPR014031">
    <property type="entry name" value="Ketoacyl_synth_C"/>
</dbReference>
<dbReference type="InterPro" id="IPR011032">
    <property type="entry name" value="GroES-like_sf"/>
</dbReference>
<dbReference type="Gene3D" id="1.10.1200.10">
    <property type="entry name" value="ACP-like"/>
    <property type="match status" value="1"/>
</dbReference>
<dbReference type="Gene3D" id="3.90.180.10">
    <property type="entry name" value="Medium-chain alcohol dehydrogenases, catalytic domain"/>
    <property type="match status" value="1"/>
</dbReference>
<dbReference type="GO" id="GO:0006633">
    <property type="term" value="P:fatty acid biosynthetic process"/>
    <property type="evidence" value="ECO:0007669"/>
    <property type="project" value="TreeGrafter"/>
</dbReference>
<dbReference type="EMBL" id="CP073041">
    <property type="protein sequence ID" value="UXE61984.1"/>
    <property type="molecule type" value="Genomic_DNA"/>
</dbReference>
<gene>
    <name evidence="9" type="ORF">KA717_03495</name>
</gene>
<dbReference type="InterPro" id="IPR049490">
    <property type="entry name" value="C883_1060-like_KR_N"/>
</dbReference>
<dbReference type="InterPro" id="IPR020843">
    <property type="entry name" value="ER"/>
</dbReference>
<dbReference type="GO" id="GO:0005737">
    <property type="term" value="C:cytoplasm"/>
    <property type="evidence" value="ECO:0007669"/>
    <property type="project" value="TreeGrafter"/>
</dbReference>
<dbReference type="Proteomes" id="UP001065613">
    <property type="component" value="Chromosome"/>
</dbReference>
<dbReference type="Pfam" id="PF22621">
    <property type="entry name" value="CurL-like_PKS_C"/>
    <property type="match status" value="1"/>
</dbReference>
<dbReference type="SUPFAM" id="SSF55048">
    <property type="entry name" value="Probable ACP-binding domain of malonyl-CoA ACP transacylase"/>
    <property type="match status" value="1"/>
</dbReference>
<dbReference type="Pfam" id="PF21394">
    <property type="entry name" value="Beta-ketacyl_N"/>
    <property type="match status" value="1"/>
</dbReference>
<dbReference type="CDD" id="cd00833">
    <property type="entry name" value="PKS"/>
    <property type="match status" value="1"/>
</dbReference>
<feature type="domain" description="PKS/mFAS DH" evidence="8">
    <location>
        <begin position="909"/>
        <end position="1200"/>
    </location>
</feature>
<evidence type="ECO:0000256" key="4">
    <source>
        <dbReference type="ARBA" id="ARBA00023268"/>
    </source>
</evidence>
<dbReference type="GO" id="GO:0016491">
    <property type="term" value="F:oxidoreductase activity"/>
    <property type="evidence" value="ECO:0007669"/>
    <property type="project" value="InterPro"/>
</dbReference>
<dbReference type="GO" id="GO:0031177">
    <property type="term" value="F:phosphopantetheine binding"/>
    <property type="evidence" value="ECO:0007669"/>
    <property type="project" value="InterPro"/>
</dbReference>
<dbReference type="Pfam" id="PF13602">
    <property type="entry name" value="ADH_zinc_N_2"/>
    <property type="match status" value="1"/>
</dbReference>
<dbReference type="InterPro" id="IPR020806">
    <property type="entry name" value="PKS_PP-bd"/>
</dbReference>
<dbReference type="SUPFAM" id="SSF53901">
    <property type="entry name" value="Thiolase-like"/>
    <property type="match status" value="1"/>
</dbReference>
<dbReference type="KEGG" id="wna:KA717_03495"/>
<dbReference type="PROSITE" id="PS50075">
    <property type="entry name" value="CARRIER"/>
    <property type="match status" value="1"/>
</dbReference>
<dbReference type="Pfam" id="PF00550">
    <property type="entry name" value="PP-binding"/>
    <property type="match status" value="1"/>
</dbReference>
<dbReference type="SMART" id="SM00829">
    <property type="entry name" value="PKS_ER"/>
    <property type="match status" value="1"/>
</dbReference>
<dbReference type="FunFam" id="3.40.50.720:FF:000209">
    <property type="entry name" value="Polyketide synthase Pks12"/>
    <property type="match status" value="1"/>
</dbReference>
<keyword evidence="1" id="KW-0596">Phosphopantetheine</keyword>
<feature type="region of interest" description="N-terminal hotdog fold" evidence="5">
    <location>
        <begin position="909"/>
        <end position="1040"/>
    </location>
</feature>
<keyword evidence="3" id="KW-0808">Transferase</keyword>
<dbReference type="SMART" id="SM00822">
    <property type="entry name" value="PKS_KR"/>
    <property type="match status" value="1"/>
</dbReference>
<name>A0A977KY04_9CYAN</name>
<dbReference type="SMART" id="SM00827">
    <property type="entry name" value="PKS_AT"/>
    <property type="match status" value="1"/>
</dbReference>
<accession>A0A977KY04</accession>
<dbReference type="Pfam" id="PF02801">
    <property type="entry name" value="Ketoacyl-synt_C"/>
    <property type="match status" value="1"/>
</dbReference>
<dbReference type="Pfam" id="PF08659">
    <property type="entry name" value="KR"/>
    <property type="match status" value="1"/>
</dbReference>
<dbReference type="InterPro" id="IPR013154">
    <property type="entry name" value="ADH-like_N"/>
</dbReference>
<dbReference type="InterPro" id="IPR049551">
    <property type="entry name" value="PKS_DH_C"/>
</dbReference>
<organism evidence="9">
    <name type="scientific">Woronichinia naegeliana WA131</name>
    <dbReference type="NCBI Taxonomy" id="2824559"/>
    <lineage>
        <taxon>Bacteria</taxon>
        <taxon>Bacillati</taxon>
        <taxon>Cyanobacteriota</taxon>
        <taxon>Cyanophyceae</taxon>
        <taxon>Synechococcales</taxon>
        <taxon>Coelosphaeriaceae</taxon>
        <taxon>Woronichinia</taxon>
    </lineage>
</organism>
<keyword evidence="2" id="KW-0597">Phosphoprotein</keyword>
<dbReference type="Gene3D" id="3.10.129.120">
    <property type="match status" value="1"/>
</dbReference>
<evidence type="ECO:0000313" key="9">
    <source>
        <dbReference type="EMBL" id="UXE61984.1"/>
    </source>
</evidence>
<evidence type="ECO:0000256" key="3">
    <source>
        <dbReference type="ARBA" id="ARBA00022679"/>
    </source>
</evidence>
<feature type="region of interest" description="C-terminal hotdog fold" evidence="5">
    <location>
        <begin position="1051"/>
        <end position="1200"/>
    </location>
</feature>
<dbReference type="InterPro" id="IPR036291">
    <property type="entry name" value="NAD(P)-bd_dom_sf"/>
</dbReference>
<dbReference type="GO" id="GO:0005886">
    <property type="term" value="C:plasma membrane"/>
    <property type="evidence" value="ECO:0007669"/>
    <property type="project" value="TreeGrafter"/>
</dbReference>
<dbReference type="InterPro" id="IPR036736">
    <property type="entry name" value="ACP-like_sf"/>
</dbReference>
<dbReference type="SUPFAM" id="SSF52151">
    <property type="entry name" value="FabD/lysophospholipase-like"/>
    <property type="match status" value="1"/>
</dbReference>
<evidence type="ECO:0000256" key="2">
    <source>
        <dbReference type="ARBA" id="ARBA00022553"/>
    </source>
</evidence>
<dbReference type="SMART" id="SM00826">
    <property type="entry name" value="PKS_DH"/>
    <property type="match status" value="1"/>
</dbReference>
<dbReference type="PANTHER" id="PTHR43775">
    <property type="entry name" value="FATTY ACID SYNTHASE"/>
    <property type="match status" value="1"/>
</dbReference>
<feature type="active site" description="Proton donor; for dehydratase activity" evidence="5">
    <location>
        <position position="1110"/>
    </location>
</feature>
<dbReference type="InterPro" id="IPR050091">
    <property type="entry name" value="PKS_NRPS_Biosynth_Enz"/>
</dbReference>
<dbReference type="Gene3D" id="3.30.70.3290">
    <property type="match status" value="1"/>
</dbReference>
<protein>
    <submittedName>
        <fullName evidence="9">Type I polyketide synthase</fullName>
    </submittedName>
</protein>
<evidence type="ECO:0000259" key="7">
    <source>
        <dbReference type="PROSITE" id="PS52004"/>
    </source>
</evidence>
<dbReference type="InterPro" id="IPR020807">
    <property type="entry name" value="PKS_DH"/>
</dbReference>
<evidence type="ECO:0000259" key="6">
    <source>
        <dbReference type="PROSITE" id="PS50075"/>
    </source>
</evidence>